<gene>
    <name evidence="1" type="ORF">GA0061103_5626</name>
</gene>
<dbReference type="EMBL" id="FMAG01000006">
    <property type="protein sequence ID" value="SCB40398.1"/>
    <property type="molecule type" value="Genomic_DNA"/>
</dbReference>
<name>A0A1C3WKA2_9HYPH</name>
<protein>
    <submittedName>
        <fullName evidence="1">Uncharacterized protein</fullName>
    </submittedName>
</protein>
<reference evidence="2" key="1">
    <citation type="submission" date="2016-08" db="EMBL/GenBank/DDBJ databases">
        <authorList>
            <person name="Varghese N."/>
            <person name="Submissions Spin"/>
        </authorList>
    </citation>
    <scope>NUCLEOTIDE SEQUENCE [LARGE SCALE GENOMIC DNA]</scope>
    <source>
        <strain evidence="2">HAMBI 2975</strain>
    </source>
</reference>
<organism evidence="1 2">
    <name type="scientific">Rhizobium multihospitium</name>
    <dbReference type="NCBI Taxonomy" id="410764"/>
    <lineage>
        <taxon>Bacteria</taxon>
        <taxon>Pseudomonadati</taxon>
        <taxon>Pseudomonadota</taxon>
        <taxon>Alphaproteobacteria</taxon>
        <taxon>Hyphomicrobiales</taxon>
        <taxon>Rhizobiaceae</taxon>
        <taxon>Rhizobium/Agrobacterium group</taxon>
        <taxon>Rhizobium</taxon>
    </lineage>
</organism>
<accession>A0A1C3WKA2</accession>
<evidence type="ECO:0000313" key="1">
    <source>
        <dbReference type="EMBL" id="SCB40398.1"/>
    </source>
</evidence>
<dbReference type="Proteomes" id="UP000199101">
    <property type="component" value="Unassembled WGS sequence"/>
</dbReference>
<sequence>MTSHNNHDNILSDQKLHDLLKAEDKIDLLEKSKRRALDELEVPVAEDAEDLSL</sequence>
<dbReference type="RefSeq" id="WP_167376634.1">
    <property type="nucleotide sequence ID" value="NZ_FMAG01000006.1"/>
</dbReference>
<evidence type="ECO:0000313" key="2">
    <source>
        <dbReference type="Proteomes" id="UP000199101"/>
    </source>
</evidence>
<dbReference type="AlphaFoldDB" id="A0A1C3WKA2"/>
<keyword evidence="2" id="KW-1185">Reference proteome</keyword>
<proteinExistence type="predicted"/>